<sequence>MDCYYRDLSYLSLNERHRSNFDHPDAIDYELFREHLEVLISGGVVYMPLYDFHTHTRSVSREEIQARGKVILVDGLFALYWSEISKLYDLKVFINLDSVICLQRRIKRDVQYRGRSYLSVKKQYYKTVLPMYEKYIAPTQYHADLSLHGDMPVQESVRQMLQAINAISNEGSI</sequence>
<organism evidence="2 3">
    <name type="scientific">Candidatus Scalindua japonica</name>
    <dbReference type="NCBI Taxonomy" id="1284222"/>
    <lineage>
        <taxon>Bacteria</taxon>
        <taxon>Pseudomonadati</taxon>
        <taxon>Planctomycetota</taxon>
        <taxon>Candidatus Brocadiia</taxon>
        <taxon>Candidatus Brocadiales</taxon>
        <taxon>Candidatus Scalinduaceae</taxon>
        <taxon>Candidatus Scalindua</taxon>
    </lineage>
</organism>
<dbReference type="SUPFAM" id="SSF52540">
    <property type="entry name" value="P-loop containing nucleoside triphosphate hydrolases"/>
    <property type="match status" value="1"/>
</dbReference>
<feature type="domain" description="Phosphoribulokinase/uridine kinase" evidence="1">
    <location>
        <begin position="5"/>
        <end position="147"/>
    </location>
</feature>
<dbReference type="GO" id="GO:0005524">
    <property type="term" value="F:ATP binding"/>
    <property type="evidence" value="ECO:0007669"/>
    <property type="project" value="InterPro"/>
</dbReference>
<evidence type="ECO:0000313" key="3">
    <source>
        <dbReference type="Proteomes" id="UP000218542"/>
    </source>
</evidence>
<dbReference type="InterPro" id="IPR027417">
    <property type="entry name" value="P-loop_NTPase"/>
</dbReference>
<name>A0A286U464_9BACT</name>
<dbReference type="AlphaFoldDB" id="A0A286U464"/>
<evidence type="ECO:0000259" key="1">
    <source>
        <dbReference type="Pfam" id="PF00485"/>
    </source>
</evidence>
<comment type="caution">
    <text evidence="2">The sequence shown here is derived from an EMBL/GenBank/DDBJ whole genome shotgun (WGS) entry which is preliminary data.</text>
</comment>
<dbReference type="Gene3D" id="3.40.50.300">
    <property type="entry name" value="P-loop containing nucleotide triphosphate hydrolases"/>
    <property type="match status" value="1"/>
</dbReference>
<keyword evidence="3" id="KW-1185">Reference proteome</keyword>
<dbReference type="PRINTS" id="PR00988">
    <property type="entry name" value="URIDINKINASE"/>
</dbReference>
<dbReference type="Pfam" id="PF00485">
    <property type="entry name" value="PRK"/>
    <property type="match status" value="1"/>
</dbReference>
<evidence type="ECO:0000313" key="2">
    <source>
        <dbReference type="EMBL" id="GAX62917.1"/>
    </source>
</evidence>
<gene>
    <name evidence="2" type="ORF">SCALIN_C45_0075</name>
</gene>
<dbReference type="PANTHER" id="PTHR10285">
    <property type="entry name" value="URIDINE KINASE"/>
    <property type="match status" value="1"/>
</dbReference>
<keyword evidence="2" id="KW-0418">Kinase</keyword>
<accession>A0A286U464</accession>
<dbReference type="EMBL" id="BAOS01000045">
    <property type="protein sequence ID" value="GAX62917.1"/>
    <property type="molecule type" value="Genomic_DNA"/>
</dbReference>
<dbReference type="Proteomes" id="UP000218542">
    <property type="component" value="Unassembled WGS sequence"/>
</dbReference>
<reference evidence="3" key="1">
    <citation type="journal article" date="2017" name="Environ. Microbiol. Rep.">
        <title>Genetic Diversity of Marine Anaerobic Ammonium-Oxidizing Bacteria as Revealed by Genomic and Proteomic Analyses of 'Candidatus Scalindua japonica'.</title>
        <authorList>
            <person name="Oshiki M."/>
            <person name="Mizuto K."/>
            <person name="Kimura Z."/>
            <person name="Kindaichi T."/>
            <person name="Satoh H."/>
            <person name="Okabe S."/>
        </authorList>
    </citation>
    <scope>NUCLEOTIDE SEQUENCE [LARGE SCALE GENOMIC DNA]</scope>
    <source>
        <strain evidence="3">husup-a2</strain>
    </source>
</reference>
<keyword evidence="2" id="KW-0808">Transferase</keyword>
<proteinExistence type="predicted"/>
<dbReference type="InterPro" id="IPR006083">
    <property type="entry name" value="PRK/URK"/>
</dbReference>
<dbReference type="GO" id="GO:0016301">
    <property type="term" value="F:kinase activity"/>
    <property type="evidence" value="ECO:0007669"/>
    <property type="project" value="UniProtKB-KW"/>
</dbReference>
<protein>
    <submittedName>
        <fullName evidence="2">Uridine kinase</fullName>
    </submittedName>
</protein>